<evidence type="ECO:0000256" key="4">
    <source>
        <dbReference type="ARBA" id="ARBA00023242"/>
    </source>
</evidence>
<keyword evidence="2" id="KW-0238">DNA-binding</keyword>
<reference evidence="7 8" key="1">
    <citation type="submission" date="2015-02" db="EMBL/GenBank/DDBJ databases">
        <title>Draft Genome Sequences of Two Closely-Related Aflatoxigenic Aspergillus Species Obtained from the Cote d'Ivoire.</title>
        <authorList>
            <person name="Moore G.G."/>
            <person name="Beltz S.B."/>
            <person name="Mack B.M."/>
        </authorList>
    </citation>
    <scope>NUCLEOTIDE SEQUENCE [LARGE SCALE GENOMIC DNA]</scope>
    <source>
        <strain evidence="7 8">SRRC1468</strain>
    </source>
</reference>
<dbReference type="InterPro" id="IPR021858">
    <property type="entry name" value="Fun_TF"/>
</dbReference>
<dbReference type="OrthoDB" id="5295362at2759"/>
<evidence type="ECO:0000256" key="1">
    <source>
        <dbReference type="ARBA" id="ARBA00023015"/>
    </source>
</evidence>
<dbReference type="PROSITE" id="PS00463">
    <property type="entry name" value="ZN2_CY6_FUNGAL_1"/>
    <property type="match status" value="1"/>
</dbReference>
<comment type="caution">
    <text evidence="7">The sequence shown here is derived from an EMBL/GenBank/DDBJ whole genome shotgun (WGS) entry which is preliminary data.</text>
</comment>
<dbReference type="GO" id="GO:0001228">
    <property type="term" value="F:DNA-binding transcription activator activity, RNA polymerase II-specific"/>
    <property type="evidence" value="ECO:0007669"/>
    <property type="project" value="TreeGrafter"/>
</dbReference>
<sequence>MDRLTVTQFCDTIRAAVAQHSITYDRIVSVTIRWNTDDSGAHLDAARFQDILRVFQFPLATEIILQAEDSTVGWTLRDEIRKLFATARSHASGRSLVIIHYAGHGMELRGRFHLVDRRVNGRTCDAMRYMLDLASEEDGRIVEIISATARDNPRTNSPPATTFTNKILDEARRRHGDGHEYIEIANLVETLKAQGTGVISPTHCLKIGAASVCIPLTGVTAIDPTIIPPSLRAVFRVQICGQRDLCRRGNSANAQLLRQCVSQRASVSKMPPRRSHTKSRYGCDQCKKRRVKCDEQGPPCSNCISREIECTYSKAPVARGLSHAQAGPVPVHSTNTSRHPDQNYSHVSDTPPAGSSKVPELRGLELMHKFSTETYQSLCNSPSDYYSWQMIIPRQALNHQFLMSGLLAVASLHIASTMDPPGALTYINTALEYHSQTLTSFRHAIDDINPENCDAVFAHSVVTTVLSIALPQLTTKKDDSPSMTENIIVASELLQGVSNILNICRPWLKLKMFFSGSGKKFWEWSAAALDDETEAALNNLVKLTDDMKDNPDLKRIIQNALVLLRQCFTRFAHSKDIASVLAWLASVDKEFVGVLRCRQPVALLVLMHWGALLHELHGKVWWGRNSGSALVLELLTELHPHRAEWGNAFLWLKQKVGLERPSSSARPEVRNNHHPYKVIP</sequence>
<dbReference type="SUPFAM" id="SSF57701">
    <property type="entry name" value="Zn2/Cys6 DNA-binding domain"/>
    <property type="match status" value="1"/>
</dbReference>
<dbReference type="CDD" id="cd00067">
    <property type="entry name" value="GAL4"/>
    <property type="match status" value="1"/>
</dbReference>
<dbReference type="Pfam" id="PF11951">
    <property type="entry name" value="Fungal_trans_2"/>
    <property type="match status" value="1"/>
</dbReference>
<dbReference type="AlphaFoldDB" id="A0A0F8UKR8"/>
<feature type="region of interest" description="Disordered" evidence="5">
    <location>
        <begin position="325"/>
        <end position="356"/>
    </location>
</feature>
<name>A0A0F8UKR8_9EURO</name>
<evidence type="ECO:0000256" key="2">
    <source>
        <dbReference type="ARBA" id="ARBA00023125"/>
    </source>
</evidence>
<evidence type="ECO:0000259" key="6">
    <source>
        <dbReference type="PROSITE" id="PS50048"/>
    </source>
</evidence>
<evidence type="ECO:0000256" key="5">
    <source>
        <dbReference type="SAM" id="MobiDB-lite"/>
    </source>
</evidence>
<dbReference type="PANTHER" id="PTHR47784:SF10">
    <property type="entry name" value="TRANSCRIPTION FACTOR, PUTATIVE (AFU_ORTHOLOGUE AFUA_6G14150)-RELATED"/>
    <property type="match status" value="1"/>
</dbReference>
<feature type="domain" description="Zn(2)-C6 fungal-type" evidence="6">
    <location>
        <begin position="282"/>
        <end position="312"/>
    </location>
</feature>
<dbReference type="STRING" id="308745.A0A0F8UKR8"/>
<dbReference type="PANTHER" id="PTHR47784">
    <property type="entry name" value="STEROL UPTAKE CONTROL PROTEIN 2"/>
    <property type="match status" value="1"/>
</dbReference>
<evidence type="ECO:0000256" key="3">
    <source>
        <dbReference type="ARBA" id="ARBA00023163"/>
    </source>
</evidence>
<proteinExistence type="predicted"/>
<organism evidence="7 8">
    <name type="scientific">Aspergillus rambellii</name>
    <dbReference type="NCBI Taxonomy" id="308745"/>
    <lineage>
        <taxon>Eukaryota</taxon>
        <taxon>Fungi</taxon>
        <taxon>Dikarya</taxon>
        <taxon>Ascomycota</taxon>
        <taxon>Pezizomycotina</taxon>
        <taxon>Eurotiomycetes</taxon>
        <taxon>Eurotiomycetidae</taxon>
        <taxon>Eurotiales</taxon>
        <taxon>Aspergillaceae</taxon>
        <taxon>Aspergillus</taxon>
        <taxon>Aspergillus subgen. Nidulantes</taxon>
    </lineage>
</organism>
<dbReference type="Pfam" id="PF00172">
    <property type="entry name" value="Zn_clus"/>
    <property type="match status" value="1"/>
</dbReference>
<keyword evidence="3" id="KW-0804">Transcription</keyword>
<feature type="compositionally biased region" description="Polar residues" evidence="5">
    <location>
        <begin position="332"/>
        <end position="348"/>
    </location>
</feature>
<dbReference type="InterPro" id="IPR036864">
    <property type="entry name" value="Zn2-C6_fun-type_DNA-bd_sf"/>
</dbReference>
<gene>
    <name evidence="7" type="ORF">ARAM_001753</name>
</gene>
<dbReference type="PROSITE" id="PS50048">
    <property type="entry name" value="ZN2_CY6_FUNGAL_2"/>
    <property type="match status" value="1"/>
</dbReference>
<dbReference type="InterPro" id="IPR053157">
    <property type="entry name" value="Sterol_Uptake_Regulator"/>
</dbReference>
<keyword evidence="4" id="KW-0539">Nucleus</keyword>
<dbReference type="InterPro" id="IPR001138">
    <property type="entry name" value="Zn2Cys6_DnaBD"/>
</dbReference>
<evidence type="ECO:0000313" key="7">
    <source>
        <dbReference type="EMBL" id="KKK20194.1"/>
    </source>
</evidence>
<dbReference type="Proteomes" id="UP000034291">
    <property type="component" value="Unassembled WGS sequence"/>
</dbReference>
<dbReference type="Gene3D" id="4.10.240.10">
    <property type="entry name" value="Zn(2)-C6 fungal-type DNA-binding domain"/>
    <property type="match status" value="1"/>
</dbReference>
<dbReference type="GO" id="GO:0008270">
    <property type="term" value="F:zinc ion binding"/>
    <property type="evidence" value="ECO:0007669"/>
    <property type="project" value="InterPro"/>
</dbReference>
<dbReference type="SMART" id="SM00066">
    <property type="entry name" value="GAL4"/>
    <property type="match status" value="1"/>
</dbReference>
<keyword evidence="1" id="KW-0805">Transcription regulation</keyword>
<evidence type="ECO:0000313" key="8">
    <source>
        <dbReference type="Proteomes" id="UP000034291"/>
    </source>
</evidence>
<dbReference type="GO" id="GO:0003677">
    <property type="term" value="F:DNA binding"/>
    <property type="evidence" value="ECO:0007669"/>
    <property type="project" value="UniProtKB-KW"/>
</dbReference>
<protein>
    <recommendedName>
        <fullName evidence="6">Zn(2)-C6 fungal-type domain-containing protein</fullName>
    </recommendedName>
</protein>
<dbReference type="EMBL" id="JZBS01002083">
    <property type="protein sequence ID" value="KKK20194.1"/>
    <property type="molecule type" value="Genomic_DNA"/>
</dbReference>
<accession>A0A0F8UKR8</accession>
<keyword evidence="8" id="KW-1185">Reference proteome</keyword>